<sequence length="272" mass="29244">MANVTALPRQEEGLSGESEGAPAAVATAGTSVLSNTSYANSSNRKRFAYSRKELMQGVGEAFLTGAVPDELFLLPYRASASRPCAACLVFFQTIQKLSDLAHVQQLVAEYCMQYSALYSPGLALMAAVVCRLPVAGGGFATQRRCAVLHAVSVHLASPALVLLLSVKEDVAMVAALQIDEEQVQQLELQRLQHREEADSALTAVLSYHLPAVAQQLQRLKVALLPLIGPWLGTAFAARAFSLPQEEALPSPPLNPSRLHLRTLLSKILFRGV</sequence>
<accession>A0A1D3CTM7</accession>
<dbReference type="InParanoid" id="A0A1D3CTM7"/>
<proteinExistence type="predicted"/>
<evidence type="ECO:0000313" key="4">
    <source>
        <dbReference type="Proteomes" id="UP000095192"/>
    </source>
</evidence>
<name>A0A1D3CTM7_9EIME</name>
<evidence type="ECO:0000256" key="2">
    <source>
        <dbReference type="SAM" id="MobiDB-lite"/>
    </source>
</evidence>
<gene>
    <name evidence="3" type="ORF">cyc_04635</name>
</gene>
<keyword evidence="1" id="KW-0175">Coiled coil</keyword>
<protein>
    <submittedName>
        <fullName evidence="3">Uncharacterized protein</fullName>
    </submittedName>
</protein>
<dbReference type="AlphaFoldDB" id="A0A1D3CTM7"/>
<feature type="coiled-coil region" evidence="1">
    <location>
        <begin position="176"/>
        <end position="203"/>
    </location>
</feature>
<dbReference type="EMBL" id="JROU02002014">
    <property type="protein sequence ID" value="OEH74543.1"/>
    <property type="molecule type" value="Genomic_DNA"/>
</dbReference>
<keyword evidence="4" id="KW-1185">Reference proteome</keyword>
<dbReference type="Proteomes" id="UP000095192">
    <property type="component" value="Unassembled WGS sequence"/>
</dbReference>
<reference evidence="3 4" key="1">
    <citation type="journal article" date="2016" name="BMC Genomics">
        <title>Comparative genomics reveals Cyclospora cayetanensis possesses coccidia-like metabolism and invasion components but unique surface antigens.</title>
        <authorList>
            <person name="Liu S."/>
            <person name="Wang L."/>
            <person name="Zheng H."/>
            <person name="Xu Z."/>
            <person name="Roellig D.M."/>
            <person name="Li N."/>
            <person name="Frace M.A."/>
            <person name="Tang K."/>
            <person name="Arrowood M.J."/>
            <person name="Moss D.M."/>
            <person name="Zhang L."/>
            <person name="Feng Y."/>
            <person name="Xiao L."/>
        </authorList>
    </citation>
    <scope>NUCLEOTIDE SEQUENCE [LARGE SCALE GENOMIC DNA]</scope>
    <source>
        <strain evidence="3 4">CHN_HEN01</strain>
    </source>
</reference>
<evidence type="ECO:0000313" key="3">
    <source>
        <dbReference type="EMBL" id="OEH74543.1"/>
    </source>
</evidence>
<dbReference type="VEuPathDB" id="ToxoDB:LOC34618301"/>
<dbReference type="VEuPathDB" id="ToxoDB:cyc_04635"/>
<comment type="caution">
    <text evidence="3">The sequence shown here is derived from an EMBL/GenBank/DDBJ whole genome shotgun (WGS) entry which is preliminary data.</text>
</comment>
<evidence type="ECO:0000256" key="1">
    <source>
        <dbReference type="SAM" id="Coils"/>
    </source>
</evidence>
<organism evidence="3 4">
    <name type="scientific">Cyclospora cayetanensis</name>
    <dbReference type="NCBI Taxonomy" id="88456"/>
    <lineage>
        <taxon>Eukaryota</taxon>
        <taxon>Sar</taxon>
        <taxon>Alveolata</taxon>
        <taxon>Apicomplexa</taxon>
        <taxon>Conoidasida</taxon>
        <taxon>Coccidia</taxon>
        <taxon>Eucoccidiorida</taxon>
        <taxon>Eimeriorina</taxon>
        <taxon>Eimeriidae</taxon>
        <taxon>Cyclospora</taxon>
    </lineage>
</organism>
<feature type="region of interest" description="Disordered" evidence="2">
    <location>
        <begin position="1"/>
        <end position="21"/>
    </location>
</feature>